<name>A0AAD5FZ20_9ASCO</name>
<keyword evidence="5" id="KW-1185">Reference proteome</keyword>
<evidence type="ECO:0000313" key="5">
    <source>
        <dbReference type="Proteomes" id="UP001204833"/>
    </source>
</evidence>
<dbReference type="PANTHER" id="PTHR43173:SF19">
    <property type="entry name" value="AARF DOMAIN-CONTAINING PROTEIN KINASE 1"/>
    <property type="match status" value="1"/>
</dbReference>
<dbReference type="Pfam" id="PF03109">
    <property type="entry name" value="ABC1"/>
    <property type="match status" value="1"/>
</dbReference>
<reference evidence="4 5" key="1">
    <citation type="journal article" date="2022" name="DNA Res.">
        <title>Genome analysis of five recently described species of the CUG-Ser clade uncovers Candida theae as a new hybrid lineage with pathogenic potential in the Candida parapsilosis species complex.</title>
        <authorList>
            <person name="Mixao V."/>
            <person name="Del Olmo V."/>
            <person name="Hegedusova E."/>
            <person name="Saus E."/>
            <person name="Pryszcz L."/>
            <person name="Cillingova A."/>
            <person name="Nosek J."/>
            <person name="Gabaldon T."/>
        </authorList>
    </citation>
    <scope>NUCLEOTIDE SEQUENCE [LARGE SCALE GENOMIC DNA]</scope>
    <source>
        <strain evidence="4 5">CBS 12239</strain>
    </source>
</reference>
<dbReference type="InterPro" id="IPR051130">
    <property type="entry name" value="Mito_struct-func_regulator"/>
</dbReference>
<evidence type="ECO:0000256" key="1">
    <source>
        <dbReference type="ARBA" id="ARBA00009670"/>
    </source>
</evidence>
<dbReference type="InterPro" id="IPR045307">
    <property type="entry name" value="ADCK1_dom"/>
</dbReference>
<organism evidence="4 5">
    <name type="scientific">Candida theae</name>
    <dbReference type="NCBI Taxonomy" id="1198502"/>
    <lineage>
        <taxon>Eukaryota</taxon>
        <taxon>Fungi</taxon>
        <taxon>Dikarya</taxon>
        <taxon>Ascomycota</taxon>
        <taxon>Saccharomycotina</taxon>
        <taxon>Pichiomycetes</taxon>
        <taxon>Debaryomycetaceae</taxon>
        <taxon>Candida/Lodderomyces clade</taxon>
        <taxon>Candida</taxon>
    </lineage>
</organism>
<dbReference type="InterPro" id="IPR011009">
    <property type="entry name" value="Kinase-like_dom_sf"/>
</dbReference>
<feature type="domain" description="ABC1 atypical kinase-like" evidence="3">
    <location>
        <begin position="211"/>
        <end position="459"/>
    </location>
</feature>
<evidence type="ECO:0000256" key="2">
    <source>
        <dbReference type="SAM" id="Phobius"/>
    </source>
</evidence>
<keyword evidence="2" id="KW-1133">Transmembrane helix</keyword>
<dbReference type="EMBL" id="JAIHNG010000116">
    <property type="protein sequence ID" value="KAI5958674.1"/>
    <property type="molecule type" value="Genomic_DNA"/>
</dbReference>
<keyword evidence="2" id="KW-0812">Transmembrane</keyword>
<dbReference type="RefSeq" id="XP_051609121.1">
    <property type="nucleotide sequence ID" value="XM_051751842.1"/>
</dbReference>
<dbReference type="CDD" id="cd13969">
    <property type="entry name" value="ADCK1-like"/>
    <property type="match status" value="1"/>
</dbReference>
<protein>
    <recommendedName>
        <fullName evidence="3">ABC1 atypical kinase-like domain-containing protein</fullName>
    </recommendedName>
</protein>
<proteinExistence type="inferred from homology"/>
<comment type="similarity">
    <text evidence="1">Belongs to the protein kinase superfamily. ADCK protein kinase family.</text>
</comment>
<dbReference type="GO" id="GO:0007005">
    <property type="term" value="P:mitochondrion organization"/>
    <property type="evidence" value="ECO:0007669"/>
    <property type="project" value="TreeGrafter"/>
</dbReference>
<comment type="caution">
    <text evidence="4">The sequence shown here is derived from an EMBL/GenBank/DDBJ whole genome shotgun (WGS) entry which is preliminary data.</text>
</comment>
<dbReference type="GeneID" id="76150578"/>
<dbReference type="GO" id="GO:0055088">
    <property type="term" value="P:lipid homeostasis"/>
    <property type="evidence" value="ECO:0007669"/>
    <property type="project" value="TreeGrafter"/>
</dbReference>
<dbReference type="InterPro" id="IPR004147">
    <property type="entry name" value="ABC1_dom"/>
</dbReference>
<evidence type="ECO:0000313" key="4">
    <source>
        <dbReference type="EMBL" id="KAI5958674.1"/>
    </source>
</evidence>
<dbReference type="GO" id="GO:0005743">
    <property type="term" value="C:mitochondrial inner membrane"/>
    <property type="evidence" value="ECO:0007669"/>
    <property type="project" value="TreeGrafter"/>
</dbReference>
<gene>
    <name evidence="4" type="ORF">KGF57_002519</name>
</gene>
<keyword evidence="2" id="KW-0472">Membrane</keyword>
<accession>A0AAD5FZ20</accession>
<evidence type="ECO:0000259" key="3">
    <source>
        <dbReference type="Pfam" id="PF03109"/>
    </source>
</evidence>
<dbReference type="AlphaFoldDB" id="A0AAD5FZ20"/>
<dbReference type="Proteomes" id="UP001204833">
    <property type="component" value="Unassembled WGS sequence"/>
</dbReference>
<dbReference type="SUPFAM" id="SSF56112">
    <property type="entry name" value="Protein kinase-like (PK-like)"/>
    <property type="match status" value="1"/>
</dbReference>
<dbReference type="PANTHER" id="PTHR43173">
    <property type="entry name" value="ABC1 FAMILY PROTEIN"/>
    <property type="match status" value="1"/>
</dbReference>
<sequence>MVRQERLSLLLKSATPNPSYNIYPQIFFTKATAMIRLIEQSHMCRVGHKGGPFTLRHALSRNRLNTSQSLQKSYAISSSSSSATASFTNAKEPKSKRFLKYFAVGVGIGIGGSALYYTSDKFRHAVLTVDRVGVVTVAMVRCFALYRETLNKEFDSTTARQDALSKTHKKAAEITLKALEKNGGIYIKLGQHITALTYLLPREWTDTMIPLQDKCPRSSMEEIEKLFETDLGVKLEDMFVDFDPNPVGVASLAQVHIARLRKNGQKVAVKIQHPSLKEFVPLDVQLTRLVFDLMYKAFPEYPLTWLGEEMQNSIFVELDFTNEAANAERTAKHFKDVSYLKIPDVLEAKKRILVMEYVAGSRLDNFNYYEKNHIDRSKVSACLTHIFNEMIFRPDVGLHCDPHGGNLAIRKVKPHNGYNFEIILYDHGLYRDIPLQMKRDYAHFWLAVLDHDIPGMKKYAKVFAGIEGEQKFKIFVSAITGRAPDTVLNKDIKSKRSQEEIEEIQSQINNHESGVLEDLMDILSSMPRMILLILKTNDLTRNLDESLKSDLGPERTFLIMANYCAQTIYEEGVDIINRQFKGISWAFKRFVNWVDYQKRLTTLYIYDLVLMFQNARS</sequence>
<feature type="transmembrane region" description="Helical" evidence="2">
    <location>
        <begin position="98"/>
        <end position="117"/>
    </location>
</feature>